<organism evidence="2 3">
    <name type="scientific">Fuerstiella marisgermanici</name>
    <dbReference type="NCBI Taxonomy" id="1891926"/>
    <lineage>
        <taxon>Bacteria</taxon>
        <taxon>Pseudomonadati</taxon>
        <taxon>Planctomycetota</taxon>
        <taxon>Planctomycetia</taxon>
        <taxon>Planctomycetales</taxon>
        <taxon>Planctomycetaceae</taxon>
        <taxon>Fuerstiella</taxon>
    </lineage>
</organism>
<dbReference type="AlphaFoldDB" id="A0A1P8WLE3"/>
<keyword evidence="1" id="KW-0732">Signal</keyword>
<gene>
    <name evidence="2" type="ORF">Fuma_04511</name>
</gene>
<sequence length="310" mass="34588" precursor="true">MPFCKLNWITVFCLFIPAVCSAEDVLKIDNGVTSVGIDRSKGAAITWLSSKDYPGNIVNIADPGRLIQQSYYAGRHLDRTAEGQSKAWSPWTWNPIQGGGVGSWARASTFRRDDGVLYSETTPKLWDMPNEEAKAIMRQWTSFEPSLPNTIVVKCEFVSQRDEGDRWGPVALRPQELPACYFTRNFNRVVSYLGDGEWRPEKQPPGPPWGKAAPPKNAMACFNADGQGIAVFSPTTKGHWNFGPHAGGLSNDPTAGPCMHVAPIDRINLAPKSTFRYRYWLVVGDRDTITKSLDVLWQKYSSEHSELTHP</sequence>
<name>A0A1P8WLE3_9PLAN</name>
<reference evidence="2 3" key="1">
    <citation type="journal article" date="2016" name="Front. Microbiol.">
        <title>Fuerstia marisgermanicae gen. nov., sp. nov., an Unusual Member of the Phylum Planctomycetes from the German Wadden Sea.</title>
        <authorList>
            <person name="Kohn T."/>
            <person name="Heuer A."/>
            <person name="Jogler M."/>
            <person name="Vollmers J."/>
            <person name="Boedeker C."/>
            <person name="Bunk B."/>
            <person name="Rast P."/>
            <person name="Borchert D."/>
            <person name="Glockner I."/>
            <person name="Freese H.M."/>
            <person name="Klenk H.P."/>
            <person name="Overmann J."/>
            <person name="Kaster A.K."/>
            <person name="Rohde M."/>
            <person name="Wiegand S."/>
            <person name="Jogler C."/>
        </authorList>
    </citation>
    <scope>NUCLEOTIDE SEQUENCE [LARGE SCALE GENOMIC DNA]</scope>
    <source>
        <strain evidence="2 3">NH11</strain>
    </source>
</reference>
<dbReference type="STRING" id="1891926.Fuma_04511"/>
<evidence type="ECO:0000256" key="1">
    <source>
        <dbReference type="SAM" id="SignalP"/>
    </source>
</evidence>
<dbReference type="Proteomes" id="UP000187735">
    <property type="component" value="Chromosome"/>
</dbReference>
<dbReference type="RefSeq" id="WP_218922252.1">
    <property type="nucleotide sequence ID" value="NZ_CP017641.1"/>
</dbReference>
<feature type="chain" id="PRO_5012546479" evidence="1">
    <location>
        <begin position="23"/>
        <end position="310"/>
    </location>
</feature>
<protein>
    <submittedName>
        <fullName evidence="2">Uncharacterized protein</fullName>
    </submittedName>
</protein>
<evidence type="ECO:0000313" key="2">
    <source>
        <dbReference type="EMBL" id="APZ94861.1"/>
    </source>
</evidence>
<accession>A0A1P8WLE3</accession>
<dbReference type="EMBL" id="CP017641">
    <property type="protein sequence ID" value="APZ94861.1"/>
    <property type="molecule type" value="Genomic_DNA"/>
</dbReference>
<dbReference type="KEGG" id="fmr:Fuma_04511"/>
<proteinExistence type="predicted"/>
<evidence type="ECO:0000313" key="3">
    <source>
        <dbReference type="Proteomes" id="UP000187735"/>
    </source>
</evidence>
<feature type="signal peptide" evidence="1">
    <location>
        <begin position="1"/>
        <end position="22"/>
    </location>
</feature>
<keyword evidence="3" id="KW-1185">Reference proteome</keyword>